<organism evidence="1 2">
    <name type="scientific">Araneus ventricosus</name>
    <name type="common">Orbweaver spider</name>
    <name type="synonym">Epeira ventricosa</name>
    <dbReference type="NCBI Taxonomy" id="182803"/>
    <lineage>
        <taxon>Eukaryota</taxon>
        <taxon>Metazoa</taxon>
        <taxon>Ecdysozoa</taxon>
        <taxon>Arthropoda</taxon>
        <taxon>Chelicerata</taxon>
        <taxon>Arachnida</taxon>
        <taxon>Araneae</taxon>
        <taxon>Araneomorphae</taxon>
        <taxon>Entelegynae</taxon>
        <taxon>Araneoidea</taxon>
        <taxon>Araneidae</taxon>
        <taxon>Araneus</taxon>
    </lineage>
</organism>
<proteinExistence type="predicted"/>
<protein>
    <submittedName>
        <fullName evidence="1">Uncharacterized protein</fullName>
    </submittedName>
</protein>
<evidence type="ECO:0000313" key="2">
    <source>
        <dbReference type="Proteomes" id="UP000499080"/>
    </source>
</evidence>
<sequence length="215" mass="24255">MCRAGRPTGAETWFCAVSLGLIFLLQRKQSEGTWAFFSENVVVKCVLGITAFVASNPITPLIQDMSSVSLSESYRKKFMYWSQNRAVANPSKSGKVDTTERLHFDRMSGCSSWLLEALMKKYVGSTKVKNFQKIRKRCSDVPGVLLYIKCKATANHFESKYYPLPQVNVQPCSSVSKQRLETLEPNDAVSPLEPWPPSLRSPPILETKFLENCIF</sequence>
<keyword evidence="2" id="KW-1185">Reference proteome</keyword>
<accession>A0A4Y2HFI5</accession>
<comment type="caution">
    <text evidence="1">The sequence shown here is derived from an EMBL/GenBank/DDBJ whole genome shotgun (WGS) entry which is preliminary data.</text>
</comment>
<dbReference type="EMBL" id="BGPR01001904">
    <property type="protein sequence ID" value="GBM64040.1"/>
    <property type="molecule type" value="Genomic_DNA"/>
</dbReference>
<gene>
    <name evidence="1" type="ORF">AVEN_132847_1</name>
</gene>
<reference evidence="1 2" key="1">
    <citation type="journal article" date="2019" name="Sci. Rep.">
        <title>Orb-weaving spider Araneus ventricosus genome elucidates the spidroin gene catalogue.</title>
        <authorList>
            <person name="Kono N."/>
            <person name="Nakamura H."/>
            <person name="Ohtoshi R."/>
            <person name="Moran D.A.P."/>
            <person name="Shinohara A."/>
            <person name="Yoshida Y."/>
            <person name="Fujiwara M."/>
            <person name="Mori M."/>
            <person name="Tomita M."/>
            <person name="Arakawa K."/>
        </authorList>
    </citation>
    <scope>NUCLEOTIDE SEQUENCE [LARGE SCALE GENOMIC DNA]</scope>
</reference>
<dbReference type="Proteomes" id="UP000499080">
    <property type="component" value="Unassembled WGS sequence"/>
</dbReference>
<dbReference type="AlphaFoldDB" id="A0A4Y2HFI5"/>
<name>A0A4Y2HFI5_ARAVE</name>
<evidence type="ECO:0000313" key="1">
    <source>
        <dbReference type="EMBL" id="GBM64040.1"/>
    </source>
</evidence>